<sequence length="503" mass="58590">MLIQRVVRPLTSISVKGRWYSTISTQSTVSNGSNPILNEILPPIHENSTPIKHEQISNPISITDKISNLNKAKELFQDIDGVFSKIDLLQNLNSSKPIRIGLVNPKKSFLNTILSDPFASDQSWYNQFQERSDSQLIKYNDEFQNLESQLEIPSPFLQNKNLEFLEILNLEHHNFNDGCHLYLNFNPGLINNYKYPTWEIKDSTTDLLYPNELNSNKALEATNLLTKSSLNASEYTKLYNESQFPEFLKTLDKLIEPKQIEKTLYQSILKNFQIQLNQKSLTFKELSEKDIKIQTLIKNWDESTHREFQLNFKPYITNFEKKNLDWWKLYYKNDDIETILTNMLNQNFLPNSIQQISYIQGQIDSFNSQTTSDLNDNPLISIKQDIINNELIPIQNQVTRLLGFNFIGLQLPVGLVAISGWFWFGFEPYSMISLGSLGLVLGFNNISKKWLNIITNFKSQLFEKIRIAIGETNLKLYKNWELKYNFEKGKIEERIKLLKTLQE</sequence>
<feature type="transmembrane region" description="Helical" evidence="1">
    <location>
        <begin position="401"/>
        <end position="423"/>
    </location>
</feature>
<dbReference type="Proteomes" id="UP000009328">
    <property type="component" value="Unassembled WGS sequence"/>
</dbReference>
<dbReference type="InParanoid" id="K0KY27"/>
<reference evidence="3 4" key="1">
    <citation type="journal article" date="2012" name="Eukaryot. Cell">
        <title>Draft genome sequence of Wickerhamomyces ciferrii NRRL Y-1031 F-60-10.</title>
        <authorList>
            <person name="Schneider J."/>
            <person name="Andrea H."/>
            <person name="Blom J."/>
            <person name="Jaenicke S."/>
            <person name="Ruckert C."/>
            <person name="Schorsch C."/>
            <person name="Szczepanowski R."/>
            <person name="Farwick M."/>
            <person name="Goesmann A."/>
            <person name="Puhler A."/>
            <person name="Schaffer S."/>
            <person name="Tauch A."/>
            <person name="Kohler T."/>
            <person name="Brinkrolf K."/>
        </authorList>
    </citation>
    <scope>NUCLEOTIDE SEQUENCE [LARGE SCALE GENOMIC DNA]</scope>
    <source>
        <strain evidence="4">ATCC 14091 / BCRC 22168 / CBS 111 / JCM 3599 / NBRC 0793 / NRRL Y-1031 F-60-10</strain>
    </source>
</reference>
<keyword evidence="1" id="KW-0472">Membrane</keyword>
<comment type="caution">
    <text evidence="3">The sequence shown here is derived from an EMBL/GenBank/DDBJ whole genome shotgun (WGS) entry which is preliminary data.</text>
</comment>
<dbReference type="PANTHER" id="PTHR38644">
    <property type="entry name" value="EXPRESSED PROTEIN"/>
    <property type="match status" value="1"/>
</dbReference>
<dbReference type="Pfam" id="PF23867">
    <property type="entry name" value="Mmc1_N"/>
    <property type="match status" value="1"/>
</dbReference>
<feature type="transmembrane region" description="Helical" evidence="1">
    <location>
        <begin position="429"/>
        <end position="446"/>
    </location>
</feature>
<dbReference type="AlphaFoldDB" id="K0KY27"/>
<keyword evidence="1" id="KW-1133">Transmembrane helix</keyword>
<dbReference type="eggNOG" id="ENOG502RY8K">
    <property type="taxonomic scope" value="Eukaryota"/>
</dbReference>
<dbReference type="HOGENOM" id="CLU_517767_0_0_1"/>
<proteinExistence type="predicted"/>
<accession>K0KY27</accession>
<protein>
    <submittedName>
        <fullName evidence="3">Membrane protein</fullName>
    </submittedName>
</protein>
<dbReference type="PANTHER" id="PTHR38644:SF1">
    <property type="entry name" value="EXPRESSED PROTEIN"/>
    <property type="match status" value="1"/>
</dbReference>
<keyword evidence="1" id="KW-0812">Transmembrane</keyword>
<dbReference type="InterPro" id="IPR056196">
    <property type="entry name" value="Mmc1_C"/>
</dbReference>
<feature type="domain" description="Mmc1 C-terminal" evidence="2">
    <location>
        <begin position="294"/>
        <end position="466"/>
    </location>
</feature>
<evidence type="ECO:0000313" key="3">
    <source>
        <dbReference type="EMBL" id="CCH46003.1"/>
    </source>
</evidence>
<dbReference type="STRING" id="1206466.K0KY27"/>
<evidence type="ECO:0000259" key="2">
    <source>
        <dbReference type="Pfam" id="PF23868"/>
    </source>
</evidence>
<dbReference type="Pfam" id="PF23868">
    <property type="entry name" value="Mmc1_C"/>
    <property type="match status" value="1"/>
</dbReference>
<keyword evidence="4" id="KW-1185">Reference proteome</keyword>
<name>K0KY27_WICCF</name>
<gene>
    <name evidence="3" type="ORF">BN7_5590</name>
</gene>
<evidence type="ECO:0000313" key="4">
    <source>
        <dbReference type="Proteomes" id="UP000009328"/>
    </source>
</evidence>
<evidence type="ECO:0000256" key="1">
    <source>
        <dbReference type="SAM" id="Phobius"/>
    </source>
</evidence>
<dbReference type="EMBL" id="CAIF01000220">
    <property type="protein sequence ID" value="CCH46003.1"/>
    <property type="molecule type" value="Genomic_DNA"/>
</dbReference>
<organism evidence="3 4">
    <name type="scientific">Wickerhamomyces ciferrii (strain ATCC 14091 / BCRC 22168 / CBS 111 / JCM 3599 / NBRC 0793 / NRRL Y-1031 F-60-10)</name>
    <name type="common">Yeast</name>
    <name type="synonym">Pichia ciferrii</name>
    <dbReference type="NCBI Taxonomy" id="1206466"/>
    <lineage>
        <taxon>Eukaryota</taxon>
        <taxon>Fungi</taxon>
        <taxon>Dikarya</taxon>
        <taxon>Ascomycota</taxon>
        <taxon>Saccharomycotina</taxon>
        <taxon>Saccharomycetes</taxon>
        <taxon>Phaffomycetales</taxon>
        <taxon>Wickerhamomycetaceae</taxon>
        <taxon>Wickerhamomyces</taxon>
    </lineage>
</organism>